<dbReference type="PANTHER" id="PTHR23409">
    <property type="entry name" value="RIBONUCLEOSIDE-DIPHOSPHATE REDUCTASE SMALL CHAIN"/>
    <property type="match status" value="1"/>
</dbReference>
<dbReference type="GO" id="GO:0004748">
    <property type="term" value="F:ribonucleoside-diphosphate reductase activity, thioredoxin disulfide as acceptor"/>
    <property type="evidence" value="ECO:0007669"/>
    <property type="project" value="TreeGrafter"/>
</dbReference>
<name>A0AA88XM46_PINIB</name>
<protein>
    <submittedName>
        <fullName evidence="1">Uncharacterized protein</fullName>
    </submittedName>
</protein>
<proteinExistence type="predicted"/>
<evidence type="ECO:0000313" key="1">
    <source>
        <dbReference type="EMBL" id="KAK3087922.1"/>
    </source>
</evidence>
<dbReference type="PANTHER" id="PTHR23409:SF21">
    <property type="entry name" value="CAPSID PROTEIN"/>
    <property type="match status" value="1"/>
</dbReference>
<dbReference type="GO" id="GO:0009263">
    <property type="term" value="P:deoxyribonucleotide biosynthetic process"/>
    <property type="evidence" value="ECO:0007669"/>
    <property type="project" value="InterPro"/>
</dbReference>
<gene>
    <name evidence="1" type="ORF">FSP39_012463</name>
</gene>
<dbReference type="AlphaFoldDB" id="A0AA88XM46"/>
<organism evidence="1 2">
    <name type="scientific">Pinctada imbricata</name>
    <name type="common">Atlantic pearl-oyster</name>
    <name type="synonym">Pinctada martensii</name>
    <dbReference type="NCBI Taxonomy" id="66713"/>
    <lineage>
        <taxon>Eukaryota</taxon>
        <taxon>Metazoa</taxon>
        <taxon>Spiralia</taxon>
        <taxon>Lophotrochozoa</taxon>
        <taxon>Mollusca</taxon>
        <taxon>Bivalvia</taxon>
        <taxon>Autobranchia</taxon>
        <taxon>Pteriomorphia</taxon>
        <taxon>Pterioida</taxon>
        <taxon>Pterioidea</taxon>
        <taxon>Pteriidae</taxon>
        <taxon>Pinctada</taxon>
    </lineage>
</organism>
<keyword evidence="2" id="KW-1185">Reference proteome</keyword>
<dbReference type="InterPro" id="IPR000358">
    <property type="entry name" value="RNR_small_fam"/>
</dbReference>
<accession>A0AA88XM46</accession>
<evidence type="ECO:0000313" key="2">
    <source>
        <dbReference type="Proteomes" id="UP001186944"/>
    </source>
</evidence>
<dbReference type="GO" id="GO:0005829">
    <property type="term" value="C:cytosol"/>
    <property type="evidence" value="ECO:0007669"/>
    <property type="project" value="TreeGrafter"/>
</dbReference>
<dbReference type="Proteomes" id="UP001186944">
    <property type="component" value="Unassembled WGS sequence"/>
</dbReference>
<comment type="caution">
    <text evidence="1">The sequence shown here is derived from an EMBL/GenBank/DDBJ whole genome shotgun (WGS) entry which is preliminary data.</text>
</comment>
<sequence length="434" mass="49386">MYCAEGSKPAYSRRLALFHNFPTEAGVEQTEWVDVRPMANPILGGAVEFNLSGATTNYLDLKRTRLYVRVKLFHEDGSSLTQNESVGFVNLPLHSMWSQVDIAVQQQTVTSSVSNNYPYKAYLDMLFKHGTTQKTIDTQSQLFIPDSGNVDDPDAAAGSNLGLYLRTKYSNNSQSVDMEGPIFMDICQQERFMINGVQITLKFWPSRENFFLLSSEEGMRYKIRVEDCILKCCYVKINPGVIVGHAEALAKQPVLYPFRRSDLKCFAIPAGQFHMNIDDVFQGEIPERLIVGLVSSKAYSGMYHLNPFNFQHFHCNFAAFYIDGKSVPSTPLEPNYREGTYVSSYLSLFNSKHIYGEDNQFFINREDYAKGYCLYMFDINTVYDPENNLPLLKKGHTRLQLKFETALQEAVTCVCYAHFPAILKIDAARNVEIK</sequence>
<reference evidence="1" key="1">
    <citation type="submission" date="2019-08" db="EMBL/GenBank/DDBJ databases">
        <title>The improved chromosome-level genome for the pearl oyster Pinctada fucata martensii using PacBio sequencing and Hi-C.</title>
        <authorList>
            <person name="Zheng Z."/>
        </authorList>
    </citation>
    <scope>NUCLEOTIDE SEQUENCE</scope>
    <source>
        <strain evidence="1">ZZ-2019</strain>
        <tissue evidence="1">Adductor muscle</tissue>
    </source>
</reference>
<dbReference type="EMBL" id="VSWD01000011">
    <property type="protein sequence ID" value="KAK3087922.1"/>
    <property type="molecule type" value="Genomic_DNA"/>
</dbReference>